<accession>A0A1H3S3P2</accession>
<dbReference type="EMBL" id="FNPX01000010">
    <property type="protein sequence ID" value="SDZ32504.1"/>
    <property type="molecule type" value="Genomic_DNA"/>
</dbReference>
<name>A0A1H3S3P2_9RHOB</name>
<proteinExistence type="predicted"/>
<evidence type="ECO:0000313" key="2">
    <source>
        <dbReference type="Proteomes" id="UP000198914"/>
    </source>
</evidence>
<protein>
    <submittedName>
        <fullName evidence="1">Uncharacterized protein</fullName>
    </submittedName>
</protein>
<reference evidence="2" key="1">
    <citation type="submission" date="2016-10" db="EMBL/GenBank/DDBJ databases">
        <authorList>
            <person name="Varghese N."/>
            <person name="Submissions S."/>
        </authorList>
    </citation>
    <scope>NUCLEOTIDE SEQUENCE [LARGE SCALE GENOMIC DNA]</scope>
    <source>
        <strain evidence="2">DSM 100420</strain>
    </source>
</reference>
<gene>
    <name evidence="1" type="ORF">SAMN05444004_110106</name>
</gene>
<sequence>MSGAMRPFDGAANLAVRIAEQVGGVCWRAHSLLTAGFDGASPRKITIFLEE</sequence>
<evidence type="ECO:0000313" key="1">
    <source>
        <dbReference type="EMBL" id="SDZ32504.1"/>
    </source>
</evidence>
<keyword evidence="2" id="KW-1185">Reference proteome</keyword>
<dbReference type="AlphaFoldDB" id="A0A1H3S3P2"/>
<dbReference type="Proteomes" id="UP000198914">
    <property type="component" value="Unassembled WGS sequence"/>
</dbReference>
<organism evidence="1 2">
    <name type="scientific">Jannaschia faecimaris</name>
    <dbReference type="NCBI Taxonomy" id="1244108"/>
    <lineage>
        <taxon>Bacteria</taxon>
        <taxon>Pseudomonadati</taxon>
        <taxon>Pseudomonadota</taxon>
        <taxon>Alphaproteobacteria</taxon>
        <taxon>Rhodobacterales</taxon>
        <taxon>Roseobacteraceae</taxon>
        <taxon>Jannaschia</taxon>
    </lineage>
</organism>